<keyword evidence="9" id="KW-0443">Lipid metabolism</keyword>
<evidence type="ECO:0000256" key="5">
    <source>
        <dbReference type="ARBA" id="ARBA00022516"/>
    </source>
</evidence>
<dbReference type="AlphaFoldDB" id="A0A086J973"/>
<comment type="similarity">
    <text evidence="3">Belongs to the very long-chain fatty acids dehydratase HACD family.</text>
</comment>
<dbReference type="Pfam" id="PF04387">
    <property type="entry name" value="PTPLA"/>
    <property type="match status" value="2"/>
</dbReference>
<reference evidence="15 16" key="1">
    <citation type="submission" date="2014-03" db="EMBL/GenBank/DDBJ databases">
        <authorList>
            <person name="Sibley D."/>
            <person name="Venepally P."/>
            <person name="Karamycheva S."/>
            <person name="Hadjithomas M."/>
            <person name="Khan A."/>
            <person name="Brunk B."/>
            <person name="Roos D."/>
            <person name="Caler E."/>
            <person name="Lorenzi H."/>
        </authorList>
    </citation>
    <scope>NUCLEOTIDE SEQUENCE [LARGE SCALE GENOMIC DNA]</scope>
    <source>
        <strain evidence="16">p89</strain>
    </source>
</reference>
<dbReference type="VEuPathDB" id="ToxoDB:TGP89_311290"/>
<comment type="catalytic activity">
    <reaction evidence="13">
        <text>a very-long-chain (3R)-3-hydroxyacyl-CoA = a very-long-chain (2E)-enoyl-CoA + H2O</text>
        <dbReference type="Rhea" id="RHEA:45812"/>
        <dbReference type="ChEBI" id="CHEBI:15377"/>
        <dbReference type="ChEBI" id="CHEBI:83728"/>
        <dbReference type="ChEBI" id="CHEBI:85440"/>
        <dbReference type="EC" id="4.2.1.134"/>
    </reaction>
</comment>
<dbReference type="GO" id="GO:0102158">
    <property type="term" value="F:very-long-chain (3R)-3-hydroxyacyl-CoA dehydratase activity"/>
    <property type="evidence" value="ECO:0007669"/>
    <property type="project" value="UniProtKB-EC"/>
</dbReference>
<sequence>MAEAAPARASLAGKVPGPRPPSLAVHLYLFLYNCVATAAWSVVFFLFAQHVCQRASWTDFAVPALYRSLEFPLLFAQSMQVMEVLHAAAGIVRSGVMTTLTQVFSRLQLVLFLFRVVPVTHENAAFCSLIAAWCLAELLRYPFFCAQELLLCIHHKEAKKAFGDDAATAIVKSKTEAPMILRWLRYSGFTFLYPVGITSEVVCMLSGLSTLQLPSFTHFPAPMPNALNFEVNLHGLYVLLLLTYIPGSFLLYSHMLRQRKKHLYGAGSEEKKTQ</sequence>
<keyword evidence="6 14" id="KW-0812">Transmembrane</keyword>
<accession>A0A086J973</accession>
<evidence type="ECO:0000256" key="14">
    <source>
        <dbReference type="SAM" id="Phobius"/>
    </source>
</evidence>
<keyword evidence="8 14" id="KW-1133">Transmembrane helix</keyword>
<evidence type="ECO:0000256" key="11">
    <source>
        <dbReference type="ARBA" id="ARBA00023160"/>
    </source>
</evidence>
<evidence type="ECO:0000256" key="6">
    <source>
        <dbReference type="ARBA" id="ARBA00022692"/>
    </source>
</evidence>
<keyword evidence="5" id="KW-0444">Lipid biosynthesis</keyword>
<evidence type="ECO:0000256" key="13">
    <source>
        <dbReference type="ARBA" id="ARBA00036671"/>
    </source>
</evidence>
<organism evidence="15 16">
    <name type="scientific">Toxoplasma gondii p89</name>
    <dbReference type="NCBI Taxonomy" id="943119"/>
    <lineage>
        <taxon>Eukaryota</taxon>
        <taxon>Sar</taxon>
        <taxon>Alveolata</taxon>
        <taxon>Apicomplexa</taxon>
        <taxon>Conoidasida</taxon>
        <taxon>Coccidia</taxon>
        <taxon>Eucoccidiorida</taxon>
        <taxon>Eimeriorina</taxon>
        <taxon>Sarcocystidae</taxon>
        <taxon>Toxoplasma</taxon>
    </lineage>
</organism>
<dbReference type="Proteomes" id="UP000028828">
    <property type="component" value="Unassembled WGS sequence"/>
</dbReference>
<gene>
    <name evidence="15" type="ORF">TGP89_311290</name>
</gene>
<keyword evidence="12" id="KW-0456">Lyase</keyword>
<keyword evidence="11" id="KW-0275">Fatty acid biosynthesis</keyword>
<evidence type="ECO:0000256" key="1">
    <source>
        <dbReference type="ARBA" id="ARBA00004141"/>
    </source>
</evidence>
<proteinExistence type="inferred from homology"/>
<dbReference type="EC" id="4.2.1.134" evidence="4"/>
<dbReference type="UniPathway" id="UPA00094"/>
<comment type="subcellular location">
    <subcellularLocation>
        <location evidence="1">Membrane</location>
        <topology evidence="1">Multi-pass membrane protein</topology>
    </subcellularLocation>
</comment>
<dbReference type="InterPro" id="IPR007482">
    <property type="entry name" value="Tyr_Pase-like_PTPLA"/>
</dbReference>
<feature type="transmembrane region" description="Helical" evidence="14">
    <location>
        <begin position="233"/>
        <end position="252"/>
    </location>
</feature>
<evidence type="ECO:0000256" key="10">
    <source>
        <dbReference type="ARBA" id="ARBA00023136"/>
    </source>
</evidence>
<evidence type="ECO:0000256" key="4">
    <source>
        <dbReference type="ARBA" id="ARBA00013122"/>
    </source>
</evidence>
<evidence type="ECO:0000256" key="8">
    <source>
        <dbReference type="ARBA" id="ARBA00022989"/>
    </source>
</evidence>
<dbReference type="OrthoDB" id="46988at2759"/>
<evidence type="ECO:0000256" key="9">
    <source>
        <dbReference type="ARBA" id="ARBA00023098"/>
    </source>
</evidence>
<feature type="transmembrane region" description="Helical" evidence="14">
    <location>
        <begin position="27"/>
        <end position="48"/>
    </location>
</feature>
<protein>
    <recommendedName>
        <fullName evidence="4">very-long-chain (3R)-3-hydroxyacyl-CoA dehydratase</fullName>
        <ecNumber evidence="4">4.2.1.134</ecNumber>
    </recommendedName>
</protein>
<dbReference type="GO" id="GO:0030497">
    <property type="term" value="P:fatty acid elongation"/>
    <property type="evidence" value="ECO:0007669"/>
    <property type="project" value="TreeGrafter"/>
</dbReference>
<evidence type="ECO:0000313" key="15">
    <source>
        <dbReference type="EMBL" id="KFG28691.1"/>
    </source>
</evidence>
<name>A0A086J973_TOXGO</name>
<evidence type="ECO:0000256" key="3">
    <source>
        <dbReference type="ARBA" id="ARBA00007811"/>
    </source>
</evidence>
<evidence type="ECO:0000313" key="16">
    <source>
        <dbReference type="Proteomes" id="UP000028828"/>
    </source>
</evidence>
<dbReference type="PANTHER" id="PTHR11035">
    <property type="entry name" value="VERY-LONG-CHAIN (3R)-3-HYDROXYACYL-COA DEHYDRATASE"/>
    <property type="match status" value="1"/>
</dbReference>
<comment type="caution">
    <text evidence="15">The sequence shown here is derived from an EMBL/GenBank/DDBJ whole genome shotgun (WGS) entry which is preliminary data.</text>
</comment>
<keyword evidence="7" id="KW-0276">Fatty acid metabolism</keyword>
<dbReference type="GO" id="GO:0030148">
    <property type="term" value="P:sphingolipid biosynthetic process"/>
    <property type="evidence" value="ECO:0007669"/>
    <property type="project" value="TreeGrafter"/>
</dbReference>
<evidence type="ECO:0000256" key="7">
    <source>
        <dbReference type="ARBA" id="ARBA00022832"/>
    </source>
</evidence>
<evidence type="ECO:0000256" key="2">
    <source>
        <dbReference type="ARBA" id="ARBA00005194"/>
    </source>
</evidence>
<dbReference type="GO" id="GO:0005789">
    <property type="term" value="C:endoplasmic reticulum membrane"/>
    <property type="evidence" value="ECO:0007669"/>
    <property type="project" value="TreeGrafter"/>
</dbReference>
<feature type="transmembrane region" description="Helical" evidence="14">
    <location>
        <begin position="191"/>
        <end position="213"/>
    </location>
</feature>
<dbReference type="PANTHER" id="PTHR11035:SF3">
    <property type="entry name" value="VERY-LONG-CHAIN (3R)-3-HYDROXYACYL-COA DEHYDRATASE"/>
    <property type="match status" value="1"/>
</dbReference>
<evidence type="ECO:0000256" key="12">
    <source>
        <dbReference type="ARBA" id="ARBA00023239"/>
    </source>
</evidence>
<comment type="pathway">
    <text evidence="2">Lipid metabolism; fatty acid biosynthesis.</text>
</comment>
<dbReference type="EMBL" id="AEYI02002315">
    <property type="protein sequence ID" value="KFG28691.1"/>
    <property type="molecule type" value="Genomic_DNA"/>
</dbReference>
<dbReference type="GO" id="GO:0042761">
    <property type="term" value="P:very long-chain fatty acid biosynthetic process"/>
    <property type="evidence" value="ECO:0007669"/>
    <property type="project" value="TreeGrafter"/>
</dbReference>
<keyword evidence="10 14" id="KW-0472">Membrane</keyword>